<evidence type="ECO:0000256" key="1">
    <source>
        <dbReference type="ARBA" id="ARBA00004127"/>
    </source>
</evidence>
<protein>
    <submittedName>
        <fullName evidence="9">Cellulose synthase catalytic subunit</fullName>
    </submittedName>
</protein>
<comment type="subcellular location">
    <subcellularLocation>
        <location evidence="1">Endomembrane system</location>
        <topology evidence="1">Multi-pass membrane protein</topology>
    </subcellularLocation>
</comment>
<organism evidence="9 10">
    <name type="scientific">Anabaenopsis circularis NIES-21</name>
    <dbReference type="NCBI Taxonomy" id="1085406"/>
    <lineage>
        <taxon>Bacteria</taxon>
        <taxon>Bacillati</taxon>
        <taxon>Cyanobacteriota</taxon>
        <taxon>Cyanophyceae</taxon>
        <taxon>Nostocales</taxon>
        <taxon>Nodulariaceae</taxon>
        <taxon>Anabaenopsis</taxon>
    </lineage>
</organism>
<evidence type="ECO:0000313" key="10">
    <source>
        <dbReference type="Proteomes" id="UP000218287"/>
    </source>
</evidence>
<gene>
    <name evidence="9" type="ORF">NIES21_06280</name>
</gene>
<proteinExistence type="predicted"/>
<feature type="transmembrane region" description="Helical" evidence="8">
    <location>
        <begin position="54"/>
        <end position="80"/>
    </location>
</feature>
<evidence type="ECO:0000256" key="2">
    <source>
        <dbReference type="ARBA" id="ARBA00022676"/>
    </source>
</evidence>
<keyword evidence="10" id="KW-1185">Reference proteome</keyword>
<dbReference type="GO" id="GO:0012505">
    <property type="term" value="C:endomembrane system"/>
    <property type="evidence" value="ECO:0007669"/>
    <property type="project" value="UniProtKB-SubCell"/>
</dbReference>
<keyword evidence="3" id="KW-0808">Transferase</keyword>
<dbReference type="EMBL" id="AP018174">
    <property type="protein sequence ID" value="BAY14844.1"/>
    <property type="molecule type" value="Genomic_DNA"/>
</dbReference>
<evidence type="ECO:0000256" key="4">
    <source>
        <dbReference type="ARBA" id="ARBA00022692"/>
    </source>
</evidence>
<feature type="transmembrane region" description="Helical" evidence="8">
    <location>
        <begin position="631"/>
        <end position="654"/>
    </location>
</feature>
<dbReference type="Proteomes" id="UP000218287">
    <property type="component" value="Chromosome"/>
</dbReference>
<keyword evidence="4 8" id="KW-0812">Transmembrane</keyword>
<reference evidence="9 10" key="1">
    <citation type="submission" date="2017-06" db="EMBL/GenBank/DDBJ databases">
        <title>Genome sequencing of cyanobaciteial culture collection at National Institute for Environmental Studies (NIES).</title>
        <authorList>
            <person name="Hirose Y."/>
            <person name="Shimura Y."/>
            <person name="Fujisawa T."/>
            <person name="Nakamura Y."/>
            <person name="Kawachi M."/>
        </authorList>
    </citation>
    <scope>NUCLEOTIDE SEQUENCE [LARGE SCALE GENOMIC DNA]</scope>
    <source>
        <strain evidence="9 10">NIES-21</strain>
    </source>
</reference>
<feature type="binding site" evidence="7">
    <location>
        <position position="302"/>
    </location>
    <ligand>
        <name>Mn(2+)</name>
        <dbReference type="ChEBI" id="CHEBI:29035"/>
    </ligand>
</feature>
<feature type="binding site" evidence="7">
    <location>
        <position position="280"/>
    </location>
    <ligand>
        <name>Mn(2+)</name>
        <dbReference type="ChEBI" id="CHEBI:29035"/>
    </ligand>
</feature>
<feature type="transmembrane region" description="Helical" evidence="8">
    <location>
        <begin position="561"/>
        <end position="579"/>
    </location>
</feature>
<keyword evidence="5 8" id="KW-1133">Transmembrane helix</keyword>
<dbReference type="SUPFAM" id="SSF53448">
    <property type="entry name" value="Nucleotide-diphospho-sugar transferases"/>
    <property type="match status" value="1"/>
</dbReference>
<keyword evidence="6 8" id="KW-0472">Membrane</keyword>
<feature type="transmembrane region" description="Helical" evidence="8">
    <location>
        <begin position="495"/>
        <end position="516"/>
    </location>
</feature>
<evidence type="ECO:0000256" key="5">
    <source>
        <dbReference type="ARBA" id="ARBA00022989"/>
    </source>
</evidence>
<dbReference type="CDD" id="cd06421">
    <property type="entry name" value="CESA_CelA_like"/>
    <property type="match status" value="1"/>
</dbReference>
<dbReference type="InterPro" id="IPR005150">
    <property type="entry name" value="Cellulose_synth"/>
</dbReference>
<keyword evidence="2" id="KW-0328">Glycosyltransferase</keyword>
<evidence type="ECO:0000256" key="3">
    <source>
        <dbReference type="ARBA" id="ARBA00022679"/>
    </source>
</evidence>
<feature type="transmembrane region" description="Helical" evidence="8">
    <location>
        <begin position="528"/>
        <end position="549"/>
    </location>
</feature>
<dbReference type="OrthoDB" id="9766299at2"/>
<dbReference type="GO" id="GO:0030244">
    <property type="term" value="P:cellulose biosynthetic process"/>
    <property type="evidence" value="ECO:0007669"/>
    <property type="project" value="InterPro"/>
</dbReference>
<name>A0A1Z4GBF6_9CYAN</name>
<dbReference type="GO" id="GO:0005886">
    <property type="term" value="C:plasma membrane"/>
    <property type="evidence" value="ECO:0007669"/>
    <property type="project" value="TreeGrafter"/>
</dbReference>
<dbReference type="InterPro" id="IPR029044">
    <property type="entry name" value="Nucleotide-diphossugar_trans"/>
</dbReference>
<dbReference type="PANTHER" id="PTHR43867">
    <property type="entry name" value="CELLULOSE SYNTHASE CATALYTIC SUBUNIT A [UDP-FORMING]"/>
    <property type="match status" value="1"/>
</dbReference>
<evidence type="ECO:0000256" key="6">
    <source>
        <dbReference type="ARBA" id="ARBA00023136"/>
    </source>
</evidence>
<accession>A0A1Z4GBF6</accession>
<dbReference type="PANTHER" id="PTHR43867:SF2">
    <property type="entry name" value="CELLULOSE SYNTHASE CATALYTIC SUBUNIT A [UDP-FORMING]"/>
    <property type="match status" value="1"/>
</dbReference>
<sequence length="661" mass="76118">MTSASINNSTNVFGNSRSILKKRTLLFRYLAEINLIFGIWYLQWRITHSINFDALWLSIPLLLAEIYSYFGGAMFVIGLWRPLVRQVKSLDQMMPPLPPAEWPTVDVFITCYNEPPEIVQQTALAALAIDYPATKLHVYVLDDGNSAEIRAMTERLCIADLQSPLLQKEANRIDTERSQLIERLQQLEKLKFNTQAAEKWLQEVSSTQNQDKTSTEVFVQSLQQFILWLPPEHQSITERLNTEQQALKKAIYRKELELVELARFHYIARPKPVGVPHHAKAGNLNYAIFSGETYGEYILTLDADHIPKAQFLKRVLPYFYTYNLFNGKYEQNRIAFVQTPQDFYNIPAGDPFGHKASLFYGPLQQGKDGMNAAFYTGTNAVLRREALINVGLQYFADEFSKDETRLDEFQLVGGVSSNSITEDMNTAMRLHGAGWKSIYHHELLAEGLAPDDLSSTLKQRLRWAQGTIQVLLRENPFAKPGLTFWQRLQYFKTMYSYFSGFATLVFISCPIIYLFTEIAPVQTFGYDFAIHFFPAFIINRLTFLAVTWGIPAGEVWRSEQYAIALFPLLIQAVWSVFTGQKINFQVTPKQRQSGIYLRLVWPQLLIFFLTILGMLWILYRLVIGNLNHPWVHLLNSAWAIYNLLLLWVVIRAAIWQPSKES</sequence>
<dbReference type="Pfam" id="PF03552">
    <property type="entry name" value="Cellulose_synt"/>
    <property type="match status" value="2"/>
</dbReference>
<dbReference type="Gene3D" id="3.90.550.10">
    <property type="entry name" value="Spore Coat Polysaccharide Biosynthesis Protein SpsA, Chain A"/>
    <property type="match status" value="2"/>
</dbReference>
<evidence type="ECO:0000256" key="7">
    <source>
        <dbReference type="PIRSR" id="PIRSR605150-3"/>
    </source>
</evidence>
<feature type="transmembrane region" description="Helical" evidence="8">
    <location>
        <begin position="599"/>
        <end position="619"/>
    </location>
</feature>
<evidence type="ECO:0000256" key="8">
    <source>
        <dbReference type="SAM" id="Phobius"/>
    </source>
</evidence>
<evidence type="ECO:0000313" key="9">
    <source>
        <dbReference type="EMBL" id="BAY14844.1"/>
    </source>
</evidence>
<dbReference type="AlphaFoldDB" id="A0A1Z4GBF6"/>
<feature type="transmembrane region" description="Helical" evidence="8">
    <location>
        <begin position="25"/>
        <end position="42"/>
    </location>
</feature>
<dbReference type="GO" id="GO:0016760">
    <property type="term" value="F:cellulose synthase (UDP-forming) activity"/>
    <property type="evidence" value="ECO:0007669"/>
    <property type="project" value="InterPro"/>
</dbReference>
<dbReference type="InterPro" id="IPR050321">
    <property type="entry name" value="Glycosyltr_2/OpgH_subfam"/>
</dbReference>